<evidence type="ECO:0000313" key="2">
    <source>
        <dbReference type="Proteomes" id="UP000230233"/>
    </source>
</evidence>
<evidence type="ECO:0000313" key="1">
    <source>
        <dbReference type="EMBL" id="PIC55837.1"/>
    </source>
</evidence>
<sequence length="82" mass="9483">MTLAQQVELKTPPGRSLVLKMIDIEIKGTFNLKITITSRFKIHGVMMVEERKSRSLKTMKRMLHQATKSREAKTLQFDGHNE</sequence>
<keyword evidence="2" id="KW-1185">Reference proteome</keyword>
<dbReference type="EMBL" id="PDUG01000001">
    <property type="protein sequence ID" value="PIC55837.1"/>
    <property type="molecule type" value="Genomic_DNA"/>
</dbReference>
<comment type="caution">
    <text evidence="1">The sequence shown here is derived from an EMBL/GenBank/DDBJ whole genome shotgun (WGS) entry which is preliminary data.</text>
</comment>
<name>A0A2G5VW04_9PELO</name>
<organism evidence="1 2">
    <name type="scientific">Caenorhabditis nigoni</name>
    <dbReference type="NCBI Taxonomy" id="1611254"/>
    <lineage>
        <taxon>Eukaryota</taxon>
        <taxon>Metazoa</taxon>
        <taxon>Ecdysozoa</taxon>
        <taxon>Nematoda</taxon>
        <taxon>Chromadorea</taxon>
        <taxon>Rhabditida</taxon>
        <taxon>Rhabditina</taxon>
        <taxon>Rhabditomorpha</taxon>
        <taxon>Rhabditoidea</taxon>
        <taxon>Rhabditidae</taxon>
        <taxon>Peloderinae</taxon>
        <taxon>Caenorhabditis</taxon>
    </lineage>
</organism>
<proteinExistence type="predicted"/>
<protein>
    <submittedName>
        <fullName evidence="1">Uncharacterized protein</fullName>
    </submittedName>
</protein>
<dbReference type="Proteomes" id="UP000230233">
    <property type="component" value="Chromosome I"/>
</dbReference>
<reference evidence="2" key="1">
    <citation type="submission" date="2017-10" db="EMBL/GenBank/DDBJ databases">
        <title>Rapid genome shrinkage in a self-fertile nematode reveals novel sperm competition proteins.</title>
        <authorList>
            <person name="Yin D."/>
            <person name="Schwarz E.M."/>
            <person name="Thomas C.G."/>
            <person name="Felde R.L."/>
            <person name="Korf I.F."/>
            <person name="Cutter A.D."/>
            <person name="Schartner C.M."/>
            <person name="Ralston E.J."/>
            <person name="Meyer B.J."/>
            <person name="Haag E.S."/>
        </authorList>
    </citation>
    <scope>NUCLEOTIDE SEQUENCE [LARGE SCALE GENOMIC DNA]</scope>
    <source>
        <strain evidence="2">JU1422</strain>
    </source>
</reference>
<dbReference type="AlphaFoldDB" id="A0A2G5VW04"/>
<gene>
    <name evidence="1" type="primary">Cnig_chr_I.g946</name>
    <name evidence="1" type="ORF">B9Z55_000946</name>
</gene>
<accession>A0A2G5VW04</accession>